<feature type="signal peptide" evidence="1">
    <location>
        <begin position="1"/>
        <end position="19"/>
    </location>
</feature>
<proteinExistence type="predicted"/>
<organism evidence="2 3">
    <name type="scientific">Papaver somniferum</name>
    <name type="common">Opium poppy</name>
    <dbReference type="NCBI Taxonomy" id="3469"/>
    <lineage>
        <taxon>Eukaryota</taxon>
        <taxon>Viridiplantae</taxon>
        <taxon>Streptophyta</taxon>
        <taxon>Embryophyta</taxon>
        <taxon>Tracheophyta</taxon>
        <taxon>Spermatophyta</taxon>
        <taxon>Magnoliopsida</taxon>
        <taxon>Ranunculales</taxon>
        <taxon>Papaveraceae</taxon>
        <taxon>Papaveroideae</taxon>
        <taxon>Papaver</taxon>
    </lineage>
</organism>
<protein>
    <recommendedName>
        <fullName evidence="4">Secreted protein</fullName>
    </recommendedName>
</protein>
<dbReference type="Proteomes" id="UP000316621">
    <property type="component" value="Chromosome 9"/>
</dbReference>
<dbReference type="Gramene" id="RZC75767">
    <property type="protein sequence ID" value="RZC75767"/>
    <property type="gene ID" value="C5167_000120"/>
</dbReference>
<name>A0A4Y7KSH9_PAPSO</name>
<dbReference type="AlphaFoldDB" id="A0A4Y7KSH9"/>
<keyword evidence="3" id="KW-1185">Reference proteome</keyword>
<feature type="chain" id="PRO_5021499071" description="Secreted protein" evidence="1">
    <location>
        <begin position="20"/>
        <end position="73"/>
    </location>
</feature>
<evidence type="ECO:0008006" key="4">
    <source>
        <dbReference type="Google" id="ProtNLM"/>
    </source>
</evidence>
<evidence type="ECO:0000313" key="2">
    <source>
        <dbReference type="EMBL" id="RZC75767.1"/>
    </source>
</evidence>
<evidence type="ECO:0000256" key="1">
    <source>
        <dbReference type="SAM" id="SignalP"/>
    </source>
</evidence>
<keyword evidence="1" id="KW-0732">Signal</keyword>
<sequence>MASFSFAYLFILFSSQGKCSLCCTEQDVSFNFQRKTIVPLSGPVGRFVVLELLAQFIIRQDLVFLVHGCLYEP</sequence>
<dbReference type="EMBL" id="CM010723">
    <property type="protein sequence ID" value="RZC75767.1"/>
    <property type="molecule type" value="Genomic_DNA"/>
</dbReference>
<evidence type="ECO:0000313" key="3">
    <source>
        <dbReference type="Proteomes" id="UP000316621"/>
    </source>
</evidence>
<reference evidence="2 3" key="1">
    <citation type="journal article" date="2018" name="Science">
        <title>The opium poppy genome and morphinan production.</title>
        <authorList>
            <person name="Guo L."/>
            <person name="Winzer T."/>
            <person name="Yang X."/>
            <person name="Li Y."/>
            <person name="Ning Z."/>
            <person name="He Z."/>
            <person name="Teodor R."/>
            <person name="Lu Y."/>
            <person name="Bowser T.A."/>
            <person name="Graham I.A."/>
            <person name="Ye K."/>
        </authorList>
    </citation>
    <scope>NUCLEOTIDE SEQUENCE [LARGE SCALE GENOMIC DNA]</scope>
    <source>
        <strain evidence="3">cv. HN1</strain>
        <tissue evidence="2">Leaves</tissue>
    </source>
</reference>
<gene>
    <name evidence="2" type="ORF">C5167_000120</name>
</gene>
<accession>A0A4Y7KSH9</accession>